<dbReference type="AlphaFoldDB" id="A0A829Y5Z0"/>
<dbReference type="Gene3D" id="3.30.70.1280">
    <property type="entry name" value="SP0830-like domains"/>
    <property type="match status" value="1"/>
</dbReference>
<gene>
    <name evidence="1" type="ORF">GCM10011487_06440</name>
</gene>
<dbReference type="InterPro" id="IPR012545">
    <property type="entry name" value="DUF1697"/>
</dbReference>
<evidence type="ECO:0000313" key="2">
    <source>
        <dbReference type="Proteomes" id="UP000445000"/>
    </source>
</evidence>
<dbReference type="PANTHER" id="PTHR36439">
    <property type="entry name" value="BLL4334 PROTEIN"/>
    <property type="match status" value="1"/>
</dbReference>
<proteinExistence type="predicted"/>
<accession>A0A829Y5Z0</accession>
<dbReference type="Pfam" id="PF08002">
    <property type="entry name" value="DUF1697"/>
    <property type="match status" value="1"/>
</dbReference>
<protein>
    <submittedName>
        <fullName evidence="1">Pyridoxamine 5'-phosphate oxidase</fullName>
    </submittedName>
</protein>
<name>A0A829Y5Z0_9GAMM</name>
<evidence type="ECO:0000313" key="1">
    <source>
        <dbReference type="EMBL" id="GFE78644.1"/>
    </source>
</evidence>
<comment type="caution">
    <text evidence="1">The sequence shown here is derived from an EMBL/GenBank/DDBJ whole genome shotgun (WGS) entry which is preliminary data.</text>
</comment>
<dbReference type="EMBL" id="BLJN01000001">
    <property type="protein sequence ID" value="GFE78644.1"/>
    <property type="molecule type" value="Genomic_DNA"/>
</dbReference>
<dbReference type="PANTHER" id="PTHR36439:SF1">
    <property type="entry name" value="DUF1697 DOMAIN-CONTAINING PROTEIN"/>
    <property type="match status" value="1"/>
</dbReference>
<reference evidence="2" key="1">
    <citation type="submission" date="2020-01" db="EMBL/GenBank/DDBJ databases">
        <title>'Steroidobacter agaridevorans' sp. nov., agar-degrading bacteria isolated from rhizosphere soils.</title>
        <authorList>
            <person name="Ikenaga M."/>
            <person name="Kataoka M."/>
            <person name="Murouchi A."/>
            <person name="Katsuragi S."/>
            <person name="Sakai M."/>
        </authorList>
    </citation>
    <scope>NUCLEOTIDE SEQUENCE [LARGE SCALE GENOMIC DNA]</scope>
    <source>
        <strain evidence="2">YU21-B</strain>
    </source>
</reference>
<keyword evidence="2" id="KW-1185">Reference proteome</keyword>
<dbReference type="PIRSF" id="PIRSF008502">
    <property type="entry name" value="UCP008502"/>
    <property type="match status" value="1"/>
</dbReference>
<dbReference type="SUPFAM" id="SSF160379">
    <property type="entry name" value="SP0830-like"/>
    <property type="match status" value="1"/>
</dbReference>
<organism evidence="1 2">
    <name type="scientific">Steroidobacter agaridevorans</name>
    <dbReference type="NCBI Taxonomy" id="2695856"/>
    <lineage>
        <taxon>Bacteria</taxon>
        <taxon>Pseudomonadati</taxon>
        <taxon>Pseudomonadota</taxon>
        <taxon>Gammaproteobacteria</taxon>
        <taxon>Steroidobacterales</taxon>
        <taxon>Steroidobacteraceae</taxon>
        <taxon>Steroidobacter</taxon>
    </lineage>
</organism>
<dbReference type="RefSeq" id="WP_161810517.1">
    <property type="nucleotide sequence ID" value="NZ_BLJN01000001.1"/>
</dbReference>
<sequence>MPRYVAFLRGVSPMNAKMPEVKRAFESAGFKNVKTVLASGNVVFDSAARSEKTLAQQAEKAMQEHLDRSFMTIVRSTKALQALIDADPYGEFRLPAKSKHVITFLRAAPTAKLSLPIKLDDARILAVRGQEILTSYVPHPGSPTFMRLIEKTFGTEITTRTLDTVKKCAAA</sequence>
<dbReference type="Proteomes" id="UP000445000">
    <property type="component" value="Unassembled WGS sequence"/>
</dbReference>